<sequence>MRRARHIAFDACHACVPATLFASILLLTMFSVQPVLVVLSLTGALAFSALARGLRATLLGLRWQLPMLALVCLANPLFSASGSTLLVRLGPVCVYAESLAYGAVMGALMVSVVVWFEDAVAVLTQDRLLSLGRGGSSSVALVVSMASQLTPQLLRRSRGVEASLSACSAAGPRPGLRERLTRESGQLMTWALEDSLERADAMRARGWESGTRRTSYRVDILRESDAAKTCGVVVLAFLCAFLAAVACGQWSFYPVMPALVCWWGYAPYAALMLLPAVAAVAERIRWRGLE</sequence>
<feature type="transmembrane region" description="Helical" evidence="5">
    <location>
        <begin position="7"/>
        <end position="29"/>
    </location>
</feature>
<evidence type="ECO:0000313" key="7">
    <source>
        <dbReference type="Proteomes" id="UP001478817"/>
    </source>
</evidence>
<feature type="transmembrane region" description="Helical" evidence="5">
    <location>
        <begin position="66"/>
        <end position="87"/>
    </location>
</feature>
<keyword evidence="3 5" id="KW-1133">Transmembrane helix</keyword>
<dbReference type="CDD" id="cd16914">
    <property type="entry name" value="EcfT"/>
    <property type="match status" value="1"/>
</dbReference>
<keyword evidence="2 5" id="KW-0812">Transmembrane</keyword>
<reference evidence="6 7" key="1">
    <citation type="submission" date="2024-04" db="EMBL/GenBank/DDBJ databases">
        <title>Human intestinal bacterial collection.</title>
        <authorList>
            <person name="Pauvert C."/>
            <person name="Hitch T.C.A."/>
            <person name="Clavel T."/>
        </authorList>
    </citation>
    <scope>NUCLEOTIDE SEQUENCE [LARGE SCALE GENOMIC DNA]</scope>
    <source>
        <strain evidence="6 7">CLA-AA-H197</strain>
    </source>
</reference>
<evidence type="ECO:0000256" key="2">
    <source>
        <dbReference type="ARBA" id="ARBA00022692"/>
    </source>
</evidence>
<keyword evidence="4 5" id="KW-0472">Membrane</keyword>
<evidence type="ECO:0000313" key="6">
    <source>
        <dbReference type="EMBL" id="MEQ2637626.1"/>
    </source>
</evidence>
<feature type="transmembrane region" description="Helical" evidence="5">
    <location>
        <begin position="232"/>
        <end position="253"/>
    </location>
</feature>
<dbReference type="RefSeq" id="WP_349182186.1">
    <property type="nucleotide sequence ID" value="NZ_JBBNGS010000007.1"/>
</dbReference>
<evidence type="ECO:0000256" key="4">
    <source>
        <dbReference type="ARBA" id="ARBA00023136"/>
    </source>
</evidence>
<feature type="transmembrane region" description="Helical" evidence="5">
    <location>
        <begin position="265"/>
        <end position="284"/>
    </location>
</feature>
<accession>A0ABV1IFE6</accession>
<dbReference type="EMBL" id="JBBNGS010000007">
    <property type="protein sequence ID" value="MEQ2637626.1"/>
    <property type="molecule type" value="Genomic_DNA"/>
</dbReference>
<name>A0ABV1IFE6_9ACTN</name>
<protein>
    <submittedName>
        <fullName evidence="6">Energy-coupling factor transporter transmembrane component T</fullName>
    </submittedName>
</protein>
<keyword evidence="7" id="KW-1185">Reference proteome</keyword>
<feature type="transmembrane region" description="Helical" evidence="5">
    <location>
        <begin position="35"/>
        <end position="54"/>
    </location>
</feature>
<evidence type="ECO:0000256" key="5">
    <source>
        <dbReference type="SAM" id="Phobius"/>
    </source>
</evidence>
<feature type="transmembrane region" description="Helical" evidence="5">
    <location>
        <begin position="99"/>
        <end position="123"/>
    </location>
</feature>
<proteinExistence type="predicted"/>
<evidence type="ECO:0000256" key="1">
    <source>
        <dbReference type="ARBA" id="ARBA00004141"/>
    </source>
</evidence>
<evidence type="ECO:0000256" key="3">
    <source>
        <dbReference type="ARBA" id="ARBA00022989"/>
    </source>
</evidence>
<comment type="caution">
    <text evidence="6">The sequence shown here is derived from an EMBL/GenBank/DDBJ whole genome shotgun (WGS) entry which is preliminary data.</text>
</comment>
<dbReference type="Proteomes" id="UP001478817">
    <property type="component" value="Unassembled WGS sequence"/>
</dbReference>
<comment type="subcellular location">
    <subcellularLocation>
        <location evidence="1">Membrane</location>
        <topology evidence="1">Multi-pass membrane protein</topology>
    </subcellularLocation>
</comment>
<gene>
    <name evidence="6" type="ORF">AAAT05_04630</name>
</gene>
<dbReference type="InterPro" id="IPR003339">
    <property type="entry name" value="ABC/ECF_trnsptr_transmembrane"/>
</dbReference>
<organism evidence="6 7">
    <name type="scientific">Paratractidigestivibacter faecalis</name>
    <dbReference type="NCBI Taxonomy" id="2292441"/>
    <lineage>
        <taxon>Bacteria</taxon>
        <taxon>Bacillati</taxon>
        <taxon>Actinomycetota</taxon>
        <taxon>Coriobacteriia</taxon>
        <taxon>Coriobacteriales</taxon>
        <taxon>Atopobiaceae</taxon>
        <taxon>Paratractidigestivibacter</taxon>
    </lineage>
</organism>